<evidence type="ECO:0000259" key="2">
    <source>
        <dbReference type="Pfam" id="PF09699"/>
    </source>
</evidence>
<dbReference type="AlphaFoldDB" id="A0A0F9UCZ6"/>
<reference evidence="4" key="1">
    <citation type="journal article" date="2015" name="Nature">
        <title>Complex archaea that bridge the gap between prokaryotes and eukaryotes.</title>
        <authorList>
            <person name="Spang A."/>
            <person name="Saw J.H."/>
            <person name="Jorgensen S.L."/>
            <person name="Zaremba-Niedzwiedzka K."/>
            <person name="Martijn J."/>
            <person name="Lind A.E."/>
            <person name="van Eijk R."/>
            <person name="Schleper C."/>
            <person name="Guy L."/>
            <person name="Ettema T.J."/>
        </authorList>
    </citation>
    <scope>NUCLEOTIDE SEQUENCE</scope>
</reference>
<dbReference type="InterPro" id="IPR023155">
    <property type="entry name" value="Cyt_c-552/4"/>
</dbReference>
<dbReference type="Pfam" id="PF02335">
    <property type="entry name" value="Cytochrom_C552"/>
    <property type="match status" value="1"/>
</dbReference>
<dbReference type="Pfam" id="PF13435">
    <property type="entry name" value="Cytochrome_C554"/>
    <property type="match status" value="2"/>
</dbReference>
<comment type="caution">
    <text evidence="4">The sequence shown here is derived from an EMBL/GenBank/DDBJ whole genome shotgun (WGS) entry which is preliminary data.</text>
</comment>
<keyword evidence="1" id="KW-0732">Signal</keyword>
<dbReference type="PANTHER" id="PTHR35038:SF8">
    <property type="entry name" value="C-TYPE POLYHEME CYTOCHROME OMCC"/>
    <property type="match status" value="1"/>
</dbReference>
<dbReference type="Pfam" id="PF09699">
    <property type="entry name" value="Paired_CXXCH_1"/>
    <property type="match status" value="1"/>
</dbReference>
<gene>
    <name evidence="4" type="ORF">LCGC14_0545250</name>
</gene>
<dbReference type="SUPFAM" id="SSF48695">
    <property type="entry name" value="Multiheme cytochromes"/>
    <property type="match status" value="1"/>
</dbReference>
<feature type="domain" description="Cytochrome c-552/4" evidence="3">
    <location>
        <begin position="155"/>
        <end position="190"/>
    </location>
</feature>
<dbReference type="EMBL" id="LAZR01000738">
    <property type="protein sequence ID" value="KKN59116.1"/>
    <property type="molecule type" value="Genomic_DNA"/>
</dbReference>
<evidence type="ECO:0000313" key="4">
    <source>
        <dbReference type="EMBL" id="KKN59116.1"/>
    </source>
</evidence>
<accession>A0A0F9UCZ6</accession>
<evidence type="ECO:0000259" key="3">
    <source>
        <dbReference type="Pfam" id="PF13435"/>
    </source>
</evidence>
<dbReference type="InterPro" id="IPR003321">
    <property type="entry name" value="Cyt_c552"/>
</dbReference>
<dbReference type="GO" id="GO:0042279">
    <property type="term" value="F:nitrite reductase (cytochrome, ammonia-forming) activity"/>
    <property type="evidence" value="ECO:0007669"/>
    <property type="project" value="InterPro"/>
</dbReference>
<dbReference type="InterPro" id="IPR036280">
    <property type="entry name" value="Multihaem_cyt_sf"/>
</dbReference>
<dbReference type="InterPro" id="IPR010177">
    <property type="entry name" value="Paired_CXXCH_1"/>
</dbReference>
<feature type="domain" description="Cytochrome c-552/4" evidence="3">
    <location>
        <begin position="50"/>
        <end position="72"/>
    </location>
</feature>
<dbReference type="InterPro" id="IPR051829">
    <property type="entry name" value="Multiheme_Cytochr_ET"/>
</dbReference>
<proteinExistence type="predicted"/>
<feature type="domain" description="Doubled CXXCH motif" evidence="2">
    <location>
        <begin position="289"/>
        <end position="325"/>
    </location>
</feature>
<name>A0A0F9UCZ6_9ZZZZ</name>
<protein>
    <submittedName>
        <fullName evidence="4">Uncharacterized protein</fullName>
    </submittedName>
</protein>
<evidence type="ECO:0000256" key="1">
    <source>
        <dbReference type="ARBA" id="ARBA00022729"/>
    </source>
</evidence>
<dbReference type="GO" id="GO:0042597">
    <property type="term" value="C:periplasmic space"/>
    <property type="evidence" value="ECO:0007669"/>
    <property type="project" value="InterPro"/>
</dbReference>
<organism evidence="4">
    <name type="scientific">marine sediment metagenome</name>
    <dbReference type="NCBI Taxonomy" id="412755"/>
    <lineage>
        <taxon>unclassified sequences</taxon>
        <taxon>metagenomes</taxon>
        <taxon>ecological metagenomes</taxon>
    </lineage>
</organism>
<dbReference type="Gene3D" id="1.10.1130.10">
    <property type="entry name" value="Flavocytochrome C3, Chain A"/>
    <property type="match status" value="3"/>
</dbReference>
<dbReference type="PANTHER" id="PTHR35038">
    <property type="entry name" value="DISSIMILATORY SULFITE REDUCTASE SIRA"/>
    <property type="match status" value="1"/>
</dbReference>
<sequence>MRKSILQFMKKKGVLINAILVLILALVFLAHSYDKPQKEGIKEYAGSESCAVCHEEHYQGWKTTLHSKMEQEAIKEGPNKNILGDFSSKDFHLPFTLEDVDMLVGSRFKQRYAKKIGDDYYMLPAQWNVETKEWVTYQPKNDWWAREGVYPKEWNKRPTSKLCEGCHTTGFNTKTKIPAERNITCESCHGPGSLHVEEEGKGHIINPANLNHERGNMICFQCHMSGRPPKGEFENYAWPVGYKPEEDLKKYWVYAKPTGENAYEMWADGYAHKNRVQGNTFIQSKMYRKGLRCFTCHDTHGSRYTSFTVKSGENNSLCLPCHGDNALYAVFKNDLSEHTHHELNNLGSRCIECHMPKTGKNAMKWDARDHSFTFISPLATIRNGTPNGCNNCHKDKSPEWALKEVIEWKFE</sequence>